<dbReference type="RefSeq" id="WP_075063573.1">
    <property type="nucleotide sequence ID" value="NZ_LGCL01000032.1"/>
</dbReference>
<comment type="subcellular location">
    <subcellularLocation>
        <location evidence="1">Membrane</location>
        <topology evidence="1">Multi-pass membrane protein</topology>
    </subcellularLocation>
</comment>
<keyword evidence="4 6" id="KW-1133">Transmembrane helix</keyword>
<dbReference type="Proteomes" id="UP000050417">
    <property type="component" value="Unassembled WGS sequence"/>
</dbReference>
<evidence type="ECO:0000256" key="3">
    <source>
        <dbReference type="ARBA" id="ARBA00022692"/>
    </source>
</evidence>
<dbReference type="EMBL" id="LGCL01000032">
    <property type="protein sequence ID" value="KPL74336.1"/>
    <property type="molecule type" value="Genomic_DNA"/>
</dbReference>
<proteinExistence type="inferred from homology"/>
<feature type="transmembrane region" description="Helical" evidence="6">
    <location>
        <begin position="80"/>
        <end position="98"/>
    </location>
</feature>
<evidence type="ECO:0000256" key="2">
    <source>
        <dbReference type="ARBA" id="ARBA00009399"/>
    </source>
</evidence>
<dbReference type="GO" id="GO:0005886">
    <property type="term" value="C:plasma membrane"/>
    <property type="evidence" value="ECO:0007669"/>
    <property type="project" value="TreeGrafter"/>
</dbReference>
<reference evidence="8 9" key="1">
    <citation type="submission" date="2015-07" db="EMBL/GenBank/DDBJ databases">
        <title>Genome sequence of Ornatilinea apprima DSM 23815.</title>
        <authorList>
            <person name="Hemp J."/>
            <person name="Ward L.M."/>
            <person name="Pace L.A."/>
            <person name="Fischer W.W."/>
        </authorList>
    </citation>
    <scope>NUCLEOTIDE SEQUENCE [LARGE SCALE GENOMIC DNA]</scope>
    <source>
        <strain evidence="8 9">P3M-1</strain>
    </source>
</reference>
<dbReference type="GO" id="GO:0000271">
    <property type="term" value="P:polysaccharide biosynthetic process"/>
    <property type="evidence" value="ECO:0007669"/>
    <property type="project" value="InterPro"/>
</dbReference>
<dbReference type="InterPro" id="IPR007267">
    <property type="entry name" value="GtrA_DPMS_TM"/>
</dbReference>
<feature type="domain" description="GtrA/DPMS transmembrane" evidence="7">
    <location>
        <begin position="14"/>
        <end position="146"/>
    </location>
</feature>
<dbReference type="PANTHER" id="PTHR38459">
    <property type="entry name" value="PROPHAGE BACTOPRENOL-LINKED GLUCOSE TRANSLOCASE HOMOLOG"/>
    <property type="match status" value="1"/>
</dbReference>
<evidence type="ECO:0000256" key="5">
    <source>
        <dbReference type="ARBA" id="ARBA00023136"/>
    </source>
</evidence>
<feature type="transmembrane region" description="Helical" evidence="6">
    <location>
        <begin position="12"/>
        <end position="36"/>
    </location>
</feature>
<organism evidence="8 9">
    <name type="scientific">Ornatilinea apprima</name>
    <dbReference type="NCBI Taxonomy" id="1134406"/>
    <lineage>
        <taxon>Bacteria</taxon>
        <taxon>Bacillati</taxon>
        <taxon>Chloroflexota</taxon>
        <taxon>Anaerolineae</taxon>
        <taxon>Anaerolineales</taxon>
        <taxon>Anaerolineaceae</taxon>
        <taxon>Ornatilinea</taxon>
    </lineage>
</organism>
<dbReference type="Pfam" id="PF04138">
    <property type="entry name" value="GtrA_DPMS_TM"/>
    <property type="match status" value="1"/>
</dbReference>
<protein>
    <recommendedName>
        <fullName evidence="7">GtrA/DPMS transmembrane domain-containing protein</fullName>
    </recommendedName>
</protein>
<evidence type="ECO:0000256" key="6">
    <source>
        <dbReference type="SAM" id="Phobius"/>
    </source>
</evidence>
<dbReference type="STRING" id="1134406.ADN00_13610"/>
<keyword evidence="9" id="KW-1185">Reference proteome</keyword>
<name>A0A0P6X0H8_9CHLR</name>
<evidence type="ECO:0000256" key="1">
    <source>
        <dbReference type="ARBA" id="ARBA00004141"/>
    </source>
</evidence>
<dbReference type="InterPro" id="IPR051401">
    <property type="entry name" value="GtrA_CellWall_Glycosyl"/>
</dbReference>
<evidence type="ECO:0000313" key="8">
    <source>
        <dbReference type="EMBL" id="KPL74336.1"/>
    </source>
</evidence>
<evidence type="ECO:0000256" key="4">
    <source>
        <dbReference type="ARBA" id="ARBA00022989"/>
    </source>
</evidence>
<dbReference type="AlphaFoldDB" id="A0A0P6X0H8"/>
<feature type="transmembrane region" description="Helical" evidence="6">
    <location>
        <begin position="42"/>
        <end position="59"/>
    </location>
</feature>
<comment type="similarity">
    <text evidence="2">Belongs to the GtrA family.</text>
</comment>
<keyword evidence="5 6" id="KW-0472">Membrane</keyword>
<evidence type="ECO:0000259" key="7">
    <source>
        <dbReference type="Pfam" id="PF04138"/>
    </source>
</evidence>
<dbReference type="OrthoDB" id="9807815at2"/>
<gene>
    <name evidence="8" type="ORF">ADN00_13610</name>
</gene>
<dbReference type="PANTHER" id="PTHR38459:SF1">
    <property type="entry name" value="PROPHAGE BACTOPRENOL-LINKED GLUCOSE TRANSLOCASE HOMOLOG"/>
    <property type="match status" value="1"/>
</dbReference>
<keyword evidence="3 6" id="KW-0812">Transmembrane</keyword>
<sequence>MILTKRNEQRRFFRFAIVGAIGAVVDFGLFNLLSAVLHVDTVVSSVISFVAAVLNNFLWNRYWTYPDSRSKSVSTQIIQFAAINVIGLLIRTPLFAFLESATVPVFEKMLPSNFFFSATFLGHNLSLATAILVVMMWNFFANRLWTYNDVKSD</sequence>
<evidence type="ECO:0000313" key="9">
    <source>
        <dbReference type="Proteomes" id="UP000050417"/>
    </source>
</evidence>
<feature type="transmembrane region" description="Helical" evidence="6">
    <location>
        <begin position="118"/>
        <end position="141"/>
    </location>
</feature>
<accession>A0A0P6X0H8</accession>
<comment type="caution">
    <text evidence="8">The sequence shown here is derived from an EMBL/GenBank/DDBJ whole genome shotgun (WGS) entry which is preliminary data.</text>
</comment>